<gene>
    <name evidence="16" type="ORF">BCR33DRAFT_719748</name>
</gene>
<dbReference type="GO" id="GO:0005930">
    <property type="term" value="C:axoneme"/>
    <property type="evidence" value="ECO:0007669"/>
    <property type="project" value="UniProtKB-SubCell"/>
</dbReference>
<evidence type="ECO:0000256" key="1">
    <source>
        <dbReference type="ARBA" id="ARBA00004120"/>
    </source>
</evidence>
<evidence type="ECO:0000313" key="17">
    <source>
        <dbReference type="Proteomes" id="UP000193642"/>
    </source>
</evidence>
<feature type="region of interest" description="Disordered" evidence="15">
    <location>
        <begin position="300"/>
        <end position="345"/>
    </location>
</feature>
<dbReference type="AlphaFoldDB" id="A0A1Y2BYU1"/>
<keyword evidence="7" id="KW-0963">Cytoplasm</keyword>
<dbReference type="GO" id="GO:0005874">
    <property type="term" value="C:microtubule"/>
    <property type="evidence" value="ECO:0007669"/>
    <property type="project" value="UniProtKB-KW"/>
</dbReference>
<dbReference type="Pfam" id="PF05783">
    <property type="entry name" value="DLIC"/>
    <property type="match status" value="1"/>
</dbReference>
<evidence type="ECO:0000256" key="4">
    <source>
        <dbReference type="ARBA" id="ARBA00006831"/>
    </source>
</evidence>
<protein>
    <recommendedName>
        <fullName evidence="5">Cytoplasmic dynein 2 light intermediate chain 1</fullName>
    </recommendedName>
</protein>
<evidence type="ECO:0000256" key="9">
    <source>
        <dbReference type="ARBA" id="ARBA00022794"/>
    </source>
</evidence>
<evidence type="ECO:0000256" key="13">
    <source>
        <dbReference type="ARBA" id="ARBA00023212"/>
    </source>
</evidence>
<organism evidence="16 17">
    <name type="scientific">Rhizoclosmatium globosum</name>
    <dbReference type="NCBI Taxonomy" id="329046"/>
    <lineage>
        <taxon>Eukaryota</taxon>
        <taxon>Fungi</taxon>
        <taxon>Fungi incertae sedis</taxon>
        <taxon>Chytridiomycota</taxon>
        <taxon>Chytridiomycota incertae sedis</taxon>
        <taxon>Chytridiomycetes</taxon>
        <taxon>Chytridiales</taxon>
        <taxon>Chytriomycetaceae</taxon>
        <taxon>Rhizoclosmatium</taxon>
    </lineage>
</organism>
<evidence type="ECO:0000256" key="12">
    <source>
        <dbReference type="ARBA" id="ARBA00023175"/>
    </source>
</evidence>
<reference evidence="16 17" key="1">
    <citation type="submission" date="2016-07" db="EMBL/GenBank/DDBJ databases">
        <title>Pervasive Adenine N6-methylation of Active Genes in Fungi.</title>
        <authorList>
            <consortium name="DOE Joint Genome Institute"/>
            <person name="Mondo S.J."/>
            <person name="Dannebaum R.O."/>
            <person name="Kuo R.C."/>
            <person name="Labutti K."/>
            <person name="Haridas S."/>
            <person name="Kuo A."/>
            <person name="Salamov A."/>
            <person name="Ahrendt S.R."/>
            <person name="Lipzen A."/>
            <person name="Sullivan W."/>
            <person name="Andreopoulos W.B."/>
            <person name="Clum A."/>
            <person name="Lindquist E."/>
            <person name="Daum C."/>
            <person name="Ramamoorthy G.K."/>
            <person name="Gryganskyi A."/>
            <person name="Culley D."/>
            <person name="Magnuson J.K."/>
            <person name="James T.Y."/>
            <person name="O'Malley M.A."/>
            <person name="Stajich J.E."/>
            <person name="Spatafora J.W."/>
            <person name="Visel A."/>
            <person name="Grigoriev I.V."/>
        </authorList>
    </citation>
    <scope>NUCLEOTIDE SEQUENCE [LARGE SCALE GENOMIC DNA]</scope>
    <source>
        <strain evidence="16 17">JEL800</strain>
    </source>
</reference>
<evidence type="ECO:0000256" key="14">
    <source>
        <dbReference type="ARBA" id="ARBA00023273"/>
    </source>
</evidence>
<evidence type="ECO:0000256" key="15">
    <source>
        <dbReference type="SAM" id="MobiDB-lite"/>
    </source>
</evidence>
<keyword evidence="13" id="KW-0206">Cytoskeleton</keyword>
<evidence type="ECO:0000256" key="3">
    <source>
        <dbReference type="ARBA" id="ARBA00004430"/>
    </source>
</evidence>
<dbReference type="InterPro" id="IPR040045">
    <property type="entry name" value="DYNC2LI1"/>
</dbReference>
<evidence type="ECO:0000313" key="16">
    <source>
        <dbReference type="EMBL" id="ORY39938.1"/>
    </source>
</evidence>
<keyword evidence="6" id="KW-0217">Developmental protein</keyword>
<name>A0A1Y2BYU1_9FUNG</name>
<dbReference type="OrthoDB" id="10263060at2759"/>
<evidence type="ECO:0000256" key="6">
    <source>
        <dbReference type="ARBA" id="ARBA00022473"/>
    </source>
</evidence>
<dbReference type="InterPro" id="IPR027417">
    <property type="entry name" value="P-loop_NTPase"/>
</dbReference>
<evidence type="ECO:0000256" key="7">
    <source>
        <dbReference type="ARBA" id="ARBA00022490"/>
    </source>
</evidence>
<keyword evidence="17" id="KW-1185">Reference proteome</keyword>
<proteinExistence type="inferred from homology"/>
<keyword evidence="10" id="KW-0243">Dynein</keyword>
<dbReference type="GO" id="GO:0035735">
    <property type="term" value="P:intraciliary transport involved in cilium assembly"/>
    <property type="evidence" value="ECO:0007669"/>
    <property type="project" value="InterPro"/>
</dbReference>
<keyword evidence="11" id="KW-0969">Cilium</keyword>
<dbReference type="GO" id="GO:0035721">
    <property type="term" value="P:intraciliary retrograde transport"/>
    <property type="evidence" value="ECO:0007669"/>
    <property type="project" value="InterPro"/>
</dbReference>
<keyword evidence="12" id="KW-0505">Motor protein</keyword>
<evidence type="ECO:0000256" key="10">
    <source>
        <dbReference type="ARBA" id="ARBA00023017"/>
    </source>
</evidence>
<comment type="subcellular location">
    <subcellularLocation>
        <location evidence="3">Cytoplasm</location>
        <location evidence="3">Cytoskeleton</location>
        <location evidence="3">Cilium axoneme</location>
    </subcellularLocation>
    <subcellularLocation>
        <location evidence="1">Cytoplasm</location>
        <location evidence="1">Cytoskeleton</location>
        <location evidence="1">Cilium basal body</location>
    </subcellularLocation>
    <subcellularLocation>
        <location evidence="2">Cytoplasm</location>
        <location evidence="2">Cytoskeleton</location>
        <location evidence="2">Microtubule organizing center</location>
        <location evidence="2">Centrosome</location>
    </subcellularLocation>
</comment>
<comment type="caution">
    <text evidence="16">The sequence shown here is derived from an EMBL/GenBank/DDBJ whole genome shotgun (WGS) entry which is preliminary data.</text>
</comment>
<dbReference type="CDD" id="cd00882">
    <property type="entry name" value="Ras_like_GTPase"/>
    <property type="match status" value="1"/>
</dbReference>
<dbReference type="STRING" id="329046.A0A1Y2BYU1"/>
<keyword evidence="8" id="KW-0493">Microtubule</keyword>
<sequence length="345" mass="38752">MIVVGNKQGGKSSLIHRLQNKGDVPTPTTALEYRFARSTRGTIKDVCHIWELAGGTHLTDLIDIPVSESNIHLSTFVIVIDLSTPETALPVLEHFLDKVQTRSKKVLDGLEARGSKRPKGLKQFAFKKYGNEHPDVNNDSMYICPVPIVIVGAKYDLFRDLEPEKRKLFCKTLRFLAHTNGATLIFANLKDDTSCAKVRRVLNHHAFRSNPLQEVNVDYNKPIVITPGQDSFSQIGPPPSEAGKDAVGRKFASYDKWRNDFDRYFPPKKDSTSKLEPIDFSKYPEPRIDALRAQKDEELERMRRNQQQKIPVKELLSMVSGTQQKSSGGANGKGYSRSKAMGMAQ</sequence>
<keyword evidence="14" id="KW-0966">Cell projection</keyword>
<dbReference type="InterPro" id="IPR022780">
    <property type="entry name" value="Dynein_light_int_chain"/>
</dbReference>
<comment type="similarity">
    <text evidence="4">Belongs to the dynein light intermediate chain family.</text>
</comment>
<dbReference type="GO" id="GO:0045504">
    <property type="term" value="F:dynein heavy chain binding"/>
    <property type="evidence" value="ECO:0007669"/>
    <property type="project" value="TreeGrafter"/>
</dbReference>
<feature type="compositionally biased region" description="Polar residues" evidence="15">
    <location>
        <begin position="319"/>
        <end position="328"/>
    </location>
</feature>
<dbReference type="Proteomes" id="UP000193642">
    <property type="component" value="Unassembled WGS sequence"/>
</dbReference>
<dbReference type="SUPFAM" id="SSF52540">
    <property type="entry name" value="P-loop containing nucleoside triphosphate hydrolases"/>
    <property type="match status" value="1"/>
</dbReference>
<dbReference type="PANTHER" id="PTHR13236:SF0">
    <property type="entry name" value="CYTOPLASMIC DYNEIN 2 LIGHT INTERMEDIATE CHAIN 1"/>
    <property type="match status" value="1"/>
</dbReference>
<dbReference type="GO" id="GO:0005868">
    <property type="term" value="C:cytoplasmic dynein complex"/>
    <property type="evidence" value="ECO:0007669"/>
    <property type="project" value="InterPro"/>
</dbReference>
<keyword evidence="9" id="KW-0970">Cilium biogenesis/degradation</keyword>
<evidence type="ECO:0000256" key="11">
    <source>
        <dbReference type="ARBA" id="ARBA00023069"/>
    </source>
</evidence>
<evidence type="ECO:0000256" key="2">
    <source>
        <dbReference type="ARBA" id="ARBA00004300"/>
    </source>
</evidence>
<dbReference type="PANTHER" id="PTHR13236">
    <property type="entry name" value="DYNEIN 2 LIGHT INTERMEDIATE CHAIN, ISOFORM 2"/>
    <property type="match status" value="1"/>
</dbReference>
<dbReference type="GO" id="GO:0036064">
    <property type="term" value="C:ciliary basal body"/>
    <property type="evidence" value="ECO:0007669"/>
    <property type="project" value="TreeGrafter"/>
</dbReference>
<accession>A0A1Y2BYU1</accession>
<dbReference type="Gene3D" id="3.40.50.300">
    <property type="entry name" value="P-loop containing nucleotide triphosphate hydrolases"/>
    <property type="match status" value="1"/>
</dbReference>
<evidence type="ECO:0000256" key="8">
    <source>
        <dbReference type="ARBA" id="ARBA00022701"/>
    </source>
</evidence>
<dbReference type="EMBL" id="MCGO01000037">
    <property type="protein sequence ID" value="ORY39938.1"/>
    <property type="molecule type" value="Genomic_DNA"/>
</dbReference>
<evidence type="ECO:0000256" key="5">
    <source>
        <dbReference type="ARBA" id="ARBA00018863"/>
    </source>
</evidence>